<gene>
    <name evidence="2" type="ORF">GCM10007977_092540</name>
</gene>
<evidence type="ECO:0000313" key="2">
    <source>
        <dbReference type="EMBL" id="GGM76542.1"/>
    </source>
</evidence>
<feature type="compositionally biased region" description="Basic and acidic residues" evidence="1">
    <location>
        <begin position="215"/>
        <end position="227"/>
    </location>
</feature>
<reference evidence="2" key="2">
    <citation type="submission" date="2020-09" db="EMBL/GenBank/DDBJ databases">
        <authorList>
            <person name="Sun Q."/>
            <person name="Ohkuma M."/>
        </authorList>
    </citation>
    <scope>NUCLEOTIDE SEQUENCE</scope>
    <source>
        <strain evidence="2">JCM 19831</strain>
    </source>
</reference>
<dbReference type="RefSeq" id="WP_190256466.1">
    <property type="nucleotide sequence ID" value="NZ_BMPI01000073.1"/>
</dbReference>
<proteinExistence type="predicted"/>
<dbReference type="PANTHER" id="PTHR48098">
    <property type="entry name" value="ENTEROCHELIN ESTERASE-RELATED"/>
    <property type="match status" value="1"/>
</dbReference>
<comment type="caution">
    <text evidence="2">The sequence shown here is derived from an EMBL/GenBank/DDBJ whole genome shotgun (WGS) entry which is preliminary data.</text>
</comment>
<feature type="region of interest" description="Disordered" evidence="1">
    <location>
        <begin position="199"/>
        <end position="227"/>
    </location>
</feature>
<evidence type="ECO:0008006" key="4">
    <source>
        <dbReference type="Google" id="ProtNLM"/>
    </source>
</evidence>
<keyword evidence="3" id="KW-1185">Reference proteome</keyword>
<dbReference type="PANTHER" id="PTHR48098:SF6">
    <property type="entry name" value="FERRI-BACILLIBACTIN ESTERASE BESA"/>
    <property type="match status" value="1"/>
</dbReference>
<protein>
    <recommendedName>
        <fullName evidence="4">Esterase</fullName>
    </recommendedName>
</protein>
<evidence type="ECO:0000313" key="3">
    <source>
        <dbReference type="Proteomes" id="UP000642070"/>
    </source>
</evidence>
<dbReference type="Gene3D" id="3.40.50.1820">
    <property type="entry name" value="alpha/beta hydrolase"/>
    <property type="match status" value="1"/>
</dbReference>
<dbReference type="AlphaFoldDB" id="A0A917UC81"/>
<dbReference type="SUPFAM" id="SSF53474">
    <property type="entry name" value="alpha/beta-Hydrolases"/>
    <property type="match status" value="1"/>
</dbReference>
<dbReference type="InterPro" id="IPR029058">
    <property type="entry name" value="AB_hydrolase_fold"/>
</dbReference>
<dbReference type="Pfam" id="PF00756">
    <property type="entry name" value="Esterase"/>
    <property type="match status" value="1"/>
</dbReference>
<dbReference type="EMBL" id="BMPI01000073">
    <property type="protein sequence ID" value="GGM76542.1"/>
    <property type="molecule type" value="Genomic_DNA"/>
</dbReference>
<dbReference type="Proteomes" id="UP000642070">
    <property type="component" value="Unassembled WGS sequence"/>
</dbReference>
<name>A0A917UC81_9ACTN</name>
<dbReference type="InterPro" id="IPR000801">
    <property type="entry name" value="Esterase-like"/>
</dbReference>
<sequence>MRVETRIVAPTAAPSGAVLVAHDGPEYERAAGLSSRFPAEHVVLLDPGERHEWYSANPAYADTLVRRVLPALPPGPRVGLGASLGALALLHAETRHPGAFAGLFLQSGSFFTPELDPQEAGFKRYRRIVRFVESVNGVDARVVLTCGQDEENLLNNRAMAQRLGAPLVEVPGGHAMTTWRAALDPHLHRLLREVTVGPPHRTAARHGAGLAPGLRDADRPAGPDPRP</sequence>
<reference evidence="2" key="1">
    <citation type="journal article" date="2014" name="Int. J. Syst. Evol. Microbiol.">
        <title>Complete genome sequence of Corynebacterium casei LMG S-19264T (=DSM 44701T), isolated from a smear-ripened cheese.</title>
        <authorList>
            <consortium name="US DOE Joint Genome Institute (JGI-PGF)"/>
            <person name="Walter F."/>
            <person name="Albersmeier A."/>
            <person name="Kalinowski J."/>
            <person name="Ruckert C."/>
        </authorList>
    </citation>
    <scope>NUCLEOTIDE SEQUENCE</scope>
    <source>
        <strain evidence="2">JCM 19831</strain>
    </source>
</reference>
<accession>A0A917UC81</accession>
<dbReference type="InterPro" id="IPR050583">
    <property type="entry name" value="Mycobacterial_A85_antigen"/>
</dbReference>
<organism evidence="2 3">
    <name type="scientific">Dactylosporangium sucinum</name>
    <dbReference type="NCBI Taxonomy" id="1424081"/>
    <lineage>
        <taxon>Bacteria</taxon>
        <taxon>Bacillati</taxon>
        <taxon>Actinomycetota</taxon>
        <taxon>Actinomycetes</taxon>
        <taxon>Micromonosporales</taxon>
        <taxon>Micromonosporaceae</taxon>
        <taxon>Dactylosporangium</taxon>
    </lineage>
</organism>
<evidence type="ECO:0000256" key="1">
    <source>
        <dbReference type="SAM" id="MobiDB-lite"/>
    </source>
</evidence>